<evidence type="ECO:0000256" key="1">
    <source>
        <dbReference type="SAM" id="SignalP"/>
    </source>
</evidence>
<dbReference type="PANTHER" id="PTHR11008">
    <property type="entry name" value="PROTEIN TAKEOUT-LIKE PROTEIN"/>
    <property type="match status" value="1"/>
</dbReference>
<dbReference type="KEGG" id="tpal:117643676"/>
<feature type="chain" id="PRO_5027605261" evidence="1">
    <location>
        <begin position="23"/>
        <end position="260"/>
    </location>
</feature>
<organism evidence="3">
    <name type="scientific">Thrips palmi</name>
    <name type="common">Melon thrips</name>
    <dbReference type="NCBI Taxonomy" id="161013"/>
    <lineage>
        <taxon>Eukaryota</taxon>
        <taxon>Metazoa</taxon>
        <taxon>Ecdysozoa</taxon>
        <taxon>Arthropoda</taxon>
        <taxon>Hexapoda</taxon>
        <taxon>Insecta</taxon>
        <taxon>Pterygota</taxon>
        <taxon>Neoptera</taxon>
        <taxon>Paraneoptera</taxon>
        <taxon>Thysanoptera</taxon>
        <taxon>Terebrantia</taxon>
        <taxon>Thripoidea</taxon>
        <taxon>Thripidae</taxon>
        <taxon>Thrips</taxon>
    </lineage>
</organism>
<dbReference type="Pfam" id="PF06585">
    <property type="entry name" value="JHBP"/>
    <property type="match status" value="1"/>
</dbReference>
<dbReference type="Proteomes" id="UP000515158">
    <property type="component" value="Unplaced"/>
</dbReference>
<dbReference type="InParanoid" id="A0A6P8YFS2"/>
<dbReference type="SMART" id="SM00700">
    <property type="entry name" value="JHBP"/>
    <property type="match status" value="1"/>
</dbReference>
<feature type="signal peptide" evidence="1">
    <location>
        <begin position="1"/>
        <end position="22"/>
    </location>
</feature>
<keyword evidence="1" id="KW-0732">Signal</keyword>
<proteinExistence type="predicted"/>
<dbReference type="Gene3D" id="3.15.10.30">
    <property type="entry name" value="Haemolymph juvenile hormone binding protein"/>
    <property type="match status" value="1"/>
</dbReference>
<dbReference type="GO" id="GO:0005615">
    <property type="term" value="C:extracellular space"/>
    <property type="evidence" value="ECO:0007669"/>
    <property type="project" value="TreeGrafter"/>
</dbReference>
<reference evidence="3" key="1">
    <citation type="submission" date="2025-08" db="UniProtKB">
        <authorList>
            <consortium name="RefSeq"/>
        </authorList>
    </citation>
    <scope>IDENTIFICATION</scope>
    <source>
        <tissue evidence="3">Total insect</tissue>
    </source>
</reference>
<evidence type="ECO:0000313" key="2">
    <source>
        <dbReference type="Proteomes" id="UP000515158"/>
    </source>
</evidence>
<protein>
    <submittedName>
        <fullName evidence="3">Uncharacterized protein LOC117643676 isoform X1</fullName>
    </submittedName>
</protein>
<accession>A0A6P8YFS2</accession>
<dbReference type="AlphaFoldDB" id="A0A6P8YFS2"/>
<dbReference type="PANTHER" id="PTHR11008:SF18">
    <property type="entry name" value="BCDNA.GH05536-RELATED"/>
    <property type="match status" value="1"/>
</dbReference>
<keyword evidence="2" id="KW-1185">Reference proteome</keyword>
<dbReference type="RefSeq" id="XP_034238583.1">
    <property type="nucleotide sequence ID" value="XM_034382692.1"/>
</dbReference>
<dbReference type="GeneID" id="117643676"/>
<dbReference type="InterPro" id="IPR038606">
    <property type="entry name" value="To_sf"/>
</dbReference>
<name>A0A6P8YFS2_THRPL</name>
<dbReference type="OrthoDB" id="8196554at2759"/>
<gene>
    <name evidence="3" type="primary">LOC117643676</name>
</gene>
<sequence length="260" mass="28725">MWRSARAVLLATACICLSRASSQPVKPSNTVNAIVSCSRNDTASDLNQCISRGIEHFLRTAKNGLPDIGLPSLDPFMVKHLTLKEGSGKVAVSFDFHDVRFKGFSGAEVYSARMNVNDKKLEVSLRAPVYEVDGFYSCEGAVYELPLSSNGRFTVTMTDVTSAWMLYFLAKTANNDTMLAANRFIVDVSPANVVYRFDKKFDGENNLGIGEAMDEFMNENALEIYNIIKPQIMKIMGGKFLELANQVLMNYPSALDLASK</sequence>
<evidence type="ECO:0000313" key="3">
    <source>
        <dbReference type="RefSeq" id="XP_034238583.1"/>
    </source>
</evidence>
<dbReference type="InterPro" id="IPR010562">
    <property type="entry name" value="Haemolymph_juvenile_hormone-bd"/>
</dbReference>